<keyword evidence="3" id="KW-0804">Transcription</keyword>
<evidence type="ECO:0000313" key="6">
    <source>
        <dbReference type="Proteomes" id="UP000321595"/>
    </source>
</evidence>
<dbReference type="Proteomes" id="UP000321595">
    <property type="component" value="Chromosome"/>
</dbReference>
<dbReference type="OrthoDB" id="9800049at2"/>
<keyword evidence="2" id="KW-0238">DNA-binding</keyword>
<dbReference type="SMART" id="SM00418">
    <property type="entry name" value="HTH_ARSR"/>
    <property type="match status" value="1"/>
</dbReference>
<dbReference type="PANTHER" id="PTHR33154:SF33">
    <property type="entry name" value="TRANSCRIPTIONAL REPRESSOR SDPR"/>
    <property type="match status" value="1"/>
</dbReference>
<keyword evidence="6" id="KW-1185">Reference proteome</keyword>
<dbReference type="InterPro" id="IPR051081">
    <property type="entry name" value="HTH_MetalResp_TranReg"/>
</dbReference>
<dbReference type="PANTHER" id="PTHR33154">
    <property type="entry name" value="TRANSCRIPTIONAL REGULATOR, ARSR FAMILY"/>
    <property type="match status" value="1"/>
</dbReference>
<dbReference type="PROSITE" id="PS50987">
    <property type="entry name" value="HTH_ARSR_2"/>
    <property type="match status" value="1"/>
</dbReference>
<organism evidence="5 6">
    <name type="scientific">Microvenator marinus</name>
    <dbReference type="NCBI Taxonomy" id="2600177"/>
    <lineage>
        <taxon>Bacteria</taxon>
        <taxon>Deltaproteobacteria</taxon>
        <taxon>Bradymonadales</taxon>
        <taxon>Microvenatoraceae</taxon>
        <taxon>Microvenator</taxon>
    </lineage>
</organism>
<evidence type="ECO:0000259" key="4">
    <source>
        <dbReference type="PROSITE" id="PS50987"/>
    </source>
</evidence>
<protein>
    <submittedName>
        <fullName evidence="5">Helix-turn-helix transcriptional regulator</fullName>
    </submittedName>
</protein>
<dbReference type="KEGG" id="bbae:FRD01_22855"/>
<dbReference type="Gene3D" id="1.10.10.10">
    <property type="entry name" value="Winged helix-like DNA-binding domain superfamily/Winged helix DNA-binding domain"/>
    <property type="match status" value="1"/>
</dbReference>
<proteinExistence type="predicted"/>
<reference evidence="5 6" key="1">
    <citation type="submission" date="2019-08" db="EMBL/GenBank/DDBJ databases">
        <authorList>
            <person name="Liang Q."/>
        </authorList>
    </citation>
    <scope>NUCLEOTIDE SEQUENCE [LARGE SCALE GENOMIC DNA]</scope>
    <source>
        <strain evidence="5 6">V1718</strain>
    </source>
</reference>
<dbReference type="GO" id="GO:0003700">
    <property type="term" value="F:DNA-binding transcription factor activity"/>
    <property type="evidence" value="ECO:0007669"/>
    <property type="project" value="InterPro"/>
</dbReference>
<dbReference type="InterPro" id="IPR001845">
    <property type="entry name" value="HTH_ArsR_DNA-bd_dom"/>
</dbReference>
<dbReference type="InterPro" id="IPR036388">
    <property type="entry name" value="WH-like_DNA-bd_sf"/>
</dbReference>
<sequence>MDENQLVKMFKALGNPNRFRLFDEIRKAGSSSIEEGHCCFLNTIIDQLNIGAPTVSHHLKELVNAGLVETEKEGKFLQCRLNQKNIESLREFVRSLEE</sequence>
<dbReference type="RefSeq" id="WP_146963337.1">
    <property type="nucleotide sequence ID" value="NZ_CP042467.1"/>
</dbReference>
<dbReference type="AlphaFoldDB" id="A0A5B8XXW2"/>
<dbReference type="InterPro" id="IPR011991">
    <property type="entry name" value="ArsR-like_HTH"/>
</dbReference>
<evidence type="ECO:0000256" key="1">
    <source>
        <dbReference type="ARBA" id="ARBA00023015"/>
    </source>
</evidence>
<dbReference type="InterPro" id="IPR036390">
    <property type="entry name" value="WH_DNA-bd_sf"/>
</dbReference>
<dbReference type="CDD" id="cd00090">
    <property type="entry name" value="HTH_ARSR"/>
    <property type="match status" value="1"/>
</dbReference>
<name>A0A5B8XXW2_9DELT</name>
<dbReference type="GO" id="GO:0003677">
    <property type="term" value="F:DNA binding"/>
    <property type="evidence" value="ECO:0007669"/>
    <property type="project" value="UniProtKB-KW"/>
</dbReference>
<evidence type="ECO:0000256" key="3">
    <source>
        <dbReference type="ARBA" id="ARBA00023163"/>
    </source>
</evidence>
<dbReference type="SUPFAM" id="SSF46785">
    <property type="entry name" value="Winged helix' DNA-binding domain"/>
    <property type="match status" value="1"/>
</dbReference>
<dbReference type="EMBL" id="CP042467">
    <property type="protein sequence ID" value="QED30021.1"/>
    <property type="molecule type" value="Genomic_DNA"/>
</dbReference>
<dbReference type="Pfam" id="PF12840">
    <property type="entry name" value="HTH_20"/>
    <property type="match status" value="1"/>
</dbReference>
<dbReference type="NCBIfam" id="NF033788">
    <property type="entry name" value="HTH_metalloreg"/>
    <property type="match status" value="1"/>
</dbReference>
<gene>
    <name evidence="5" type="ORF">FRD01_22855</name>
</gene>
<evidence type="ECO:0000256" key="2">
    <source>
        <dbReference type="ARBA" id="ARBA00023125"/>
    </source>
</evidence>
<feature type="domain" description="HTH arsR-type" evidence="4">
    <location>
        <begin position="1"/>
        <end position="98"/>
    </location>
</feature>
<accession>A0A5B8XXW2</accession>
<evidence type="ECO:0000313" key="5">
    <source>
        <dbReference type="EMBL" id="QED30021.1"/>
    </source>
</evidence>
<keyword evidence="1" id="KW-0805">Transcription regulation</keyword>